<feature type="region of interest" description="Disordered" evidence="1">
    <location>
        <begin position="95"/>
        <end position="114"/>
    </location>
</feature>
<proteinExistence type="predicted"/>
<organism evidence="2 3">
    <name type="scientific">Lepidopterella palustris CBS 459.81</name>
    <dbReference type="NCBI Taxonomy" id="1314670"/>
    <lineage>
        <taxon>Eukaryota</taxon>
        <taxon>Fungi</taxon>
        <taxon>Dikarya</taxon>
        <taxon>Ascomycota</taxon>
        <taxon>Pezizomycotina</taxon>
        <taxon>Dothideomycetes</taxon>
        <taxon>Pleosporomycetidae</taxon>
        <taxon>Mytilinidiales</taxon>
        <taxon>Argynnaceae</taxon>
        <taxon>Lepidopterella</taxon>
    </lineage>
</organism>
<gene>
    <name evidence="2" type="ORF">K432DRAFT_390245</name>
</gene>
<reference evidence="2 3" key="1">
    <citation type="journal article" date="2016" name="Nat. Commun.">
        <title>Ectomycorrhizal ecology is imprinted in the genome of the dominant symbiotic fungus Cenococcum geophilum.</title>
        <authorList>
            <consortium name="DOE Joint Genome Institute"/>
            <person name="Peter M."/>
            <person name="Kohler A."/>
            <person name="Ohm R.A."/>
            <person name="Kuo A."/>
            <person name="Krutzmann J."/>
            <person name="Morin E."/>
            <person name="Arend M."/>
            <person name="Barry K.W."/>
            <person name="Binder M."/>
            <person name="Choi C."/>
            <person name="Clum A."/>
            <person name="Copeland A."/>
            <person name="Grisel N."/>
            <person name="Haridas S."/>
            <person name="Kipfer T."/>
            <person name="LaButti K."/>
            <person name="Lindquist E."/>
            <person name="Lipzen A."/>
            <person name="Maire R."/>
            <person name="Meier B."/>
            <person name="Mihaltcheva S."/>
            <person name="Molinier V."/>
            <person name="Murat C."/>
            <person name="Poggeler S."/>
            <person name="Quandt C.A."/>
            <person name="Sperisen C."/>
            <person name="Tritt A."/>
            <person name="Tisserant E."/>
            <person name="Crous P.W."/>
            <person name="Henrissat B."/>
            <person name="Nehls U."/>
            <person name="Egli S."/>
            <person name="Spatafora J.W."/>
            <person name="Grigoriev I.V."/>
            <person name="Martin F.M."/>
        </authorList>
    </citation>
    <scope>NUCLEOTIDE SEQUENCE [LARGE SCALE GENOMIC DNA]</scope>
    <source>
        <strain evidence="2 3">CBS 459.81</strain>
    </source>
</reference>
<dbReference type="AlphaFoldDB" id="A0A8E2EGY3"/>
<sequence length="189" mass="20751">MEPLWPRSTPSPLRPRWTSVAPSKVRTMPPVRLLCHYFVYIGKIISLLDPSCAKISLLNTAKDQWNKAGTFAWLEHPQSSHSYCRQTFASTDISSLPPVEAQPPANTQESNQDQAGVVPKFPDVENANCGDLISDTDLFKFISCGVFWPDVDSAGACSSRRTARRGGYGCTMETAETGPPSKIVPHLLS</sequence>
<evidence type="ECO:0000313" key="2">
    <source>
        <dbReference type="EMBL" id="OCK83648.1"/>
    </source>
</evidence>
<keyword evidence="3" id="KW-1185">Reference proteome</keyword>
<name>A0A8E2EGY3_9PEZI</name>
<feature type="compositionally biased region" description="Polar residues" evidence="1">
    <location>
        <begin position="104"/>
        <end position="114"/>
    </location>
</feature>
<accession>A0A8E2EGY3</accession>
<protein>
    <submittedName>
        <fullName evidence="2">Uncharacterized protein</fullName>
    </submittedName>
</protein>
<dbReference type="EMBL" id="KV744856">
    <property type="protein sequence ID" value="OCK83648.1"/>
    <property type="molecule type" value="Genomic_DNA"/>
</dbReference>
<evidence type="ECO:0000256" key="1">
    <source>
        <dbReference type="SAM" id="MobiDB-lite"/>
    </source>
</evidence>
<evidence type="ECO:0000313" key="3">
    <source>
        <dbReference type="Proteomes" id="UP000250266"/>
    </source>
</evidence>
<dbReference type="Proteomes" id="UP000250266">
    <property type="component" value="Unassembled WGS sequence"/>
</dbReference>